<dbReference type="STRING" id="634436.SAMN05216361_1457"/>
<evidence type="ECO:0000313" key="2">
    <source>
        <dbReference type="EMBL" id="SHG14895.1"/>
    </source>
</evidence>
<evidence type="ECO:0000256" key="1">
    <source>
        <dbReference type="SAM" id="Phobius"/>
    </source>
</evidence>
<feature type="transmembrane region" description="Helical" evidence="1">
    <location>
        <begin position="363"/>
        <end position="384"/>
    </location>
</feature>
<dbReference type="EMBL" id="FQWD01000002">
    <property type="protein sequence ID" value="SHG14895.1"/>
    <property type="molecule type" value="Genomic_DNA"/>
</dbReference>
<feature type="transmembrane region" description="Helical" evidence="1">
    <location>
        <begin position="339"/>
        <end position="357"/>
    </location>
</feature>
<dbReference type="Proteomes" id="UP000184520">
    <property type="component" value="Unassembled WGS sequence"/>
</dbReference>
<evidence type="ECO:0000313" key="3">
    <source>
        <dbReference type="Proteomes" id="UP000184520"/>
    </source>
</evidence>
<gene>
    <name evidence="2" type="ORF">SAMN05216361_1457</name>
</gene>
<accession>A0A1M5HG19</accession>
<proteinExistence type="predicted"/>
<feature type="transmembrane region" description="Helical" evidence="1">
    <location>
        <begin position="164"/>
        <end position="184"/>
    </location>
</feature>
<feature type="transmembrane region" description="Helical" evidence="1">
    <location>
        <begin position="196"/>
        <end position="213"/>
    </location>
</feature>
<keyword evidence="3" id="KW-1185">Reference proteome</keyword>
<feature type="transmembrane region" description="Helical" evidence="1">
    <location>
        <begin position="77"/>
        <end position="100"/>
    </location>
</feature>
<organism evidence="2 3">
    <name type="scientific">Marisediminitalea aggregata</name>
    <dbReference type="NCBI Taxonomy" id="634436"/>
    <lineage>
        <taxon>Bacteria</taxon>
        <taxon>Pseudomonadati</taxon>
        <taxon>Pseudomonadota</taxon>
        <taxon>Gammaproteobacteria</taxon>
        <taxon>Alteromonadales</taxon>
        <taxon>Alteromonadaceae</taxon>
        <taxon>Marisediminitalea</taxon>
    </lineage>
</organism>
<dbReference type="AlphaFoldDB" id="A0A1M5HG19"/>
<reference evidence="3" key="1">
    <citation type="submission" date="2016-11" db="EMBL/GenBank/DDBJ databases">
        <authorList>
            <person name="Varghese N."/>
            <person name="Submissions S."/>
        </authorList>
    </citation>
    <scope>NUCLEOTIDE SEQUENCE [LARGE SCALE GENOMIC DNA]</scope>
    <source>
        <strain evidence="3">CGMCC 1.8995</strain>
    </source>
</reference>
<keyword evidence="1" id="KW-0472">Membrane</keyword>
<feature type="transmembrane region" description="Helical" evidence="1">
    <location>
        <begin position="12"/>
        <end position="35"/>
    </location>
</feature>
<feature type="transmembrane region" description="Helical" evidence="1">
    <location>
        <begin position="276"/>
        <end position="298"/>
    </location>
</feature>
<name>A0A1M5HG19_9ALTE</name>
<feature type="transmembrane region" description="Helical" evidence="1">
    <location>
        <begin position="106"/>
        <end position="124"/>
    </location>
</feature>
<feature type="transmembrane region" description="Helical" evidence="1">
    <location>
        <begin position="233"/>
        <end position="250"/>
    </location>
</feature>
<feature type="transmembrane region" description="Helical" evidence="1">
    <location>
        <begin position="41"/>
        <end position="65"/>
    </location>
</feature>
<keyword evidence="1" id="KW-1133">Transmembrane helix</keyword>
<feature type="transmembrane region" description="Helical" evidence="1">
    <location>
        <begin position="304"/>
        <end position="327"/>
    </location>
</feature>
<keyword evidence="1" id="KW-0812">Transmembrane</keyword>
<protein>
    <submittedName>
        <fullName evidence="2">Uncharacterized protein</fullName>
    </submittedName>
</protein>
<feature type="transmembrane region" description="Helical" evidence="1">
    <location>
        <begin position="136"/>
        <end position="158"/>
    </location>
</feature>
<sequence>MFTESRLKKSAMLIEQVIFSAFSFIAINIVSLLYSSDEFRVFLVVFTFVTANMLIGAACISSYFISSTTINYEDTFTNKLTVSLIMIIAIPVFIGLPIIMKYDFHYFISYITLSIGWMLSDIVRRSSILKNTIIKQLCITAISYFLILTIIVLGKVVGVSILNVMFYAGISMCAVALISIYPDLKLKFKSEELRKIIVFSSPLLIGLGAFWAYTQGIYLYLESELSSRALEKLRVSQNFASLISVVGLYYENSLSRKMSNDLNYLELNYQSEKFQVLKLSVLSAVAVVLITIVLQYYFTFSVELLQVLVFGVALILYNSTKIEVVYFRFIKSTRKIMHAHLFSILLMSIAFYIFELIGKLSFYDYLILIIIPYLAFFICIMILWKKNGNKKYIVD</sequence>